<dbReference type="EMBL" id="JPKZ01001612">
    <property type="protein sequence ID" value="KHN81008.1"/>
    <property type="molecule type" value="Genomic_DNA"/>
</dbReference>
<accession>A0A0B2VHJ5</accession>
<gene>
    <name evidence="1" type="ORF">Tcan_15634</name>
</gene>
<organism evidence="1 2">
    <name type="scientific">Toxocara canis</name>
    <name type="common">Canine roundworm</name>
    <dbReference type="NCBI Taxonomy" id="6265"/>
    <lineage>
        <taxon>Eukaryota</taxon>
        <taxon>Metazoa</taxon>
        <taxon>Ecdysozoa</taxon>
        <taxon>Nematoda</taxon>
        <taxon>Chromadorea</taxon>
        <taxon>Rhabditida</taxon>
        <taxon>Spirurina</taxon>
        <taxon>Ascaridomorpha</taxon>
        <taxon>Ascaridoidea</taxon>
        <taxon>Toxocaridae</taxon>
        <taxon>Toxocara</taxon>
    </lineage>
</organism>
<sequence length="119" mass="13063">MSRIYICKAHCDDFTFLLNACVCSRHSICMCAKRNAFNMLCKFAFSKLLYLCVCLRLSYGDYSGTTETMNLVSVVEYLLNAISCILSQDAGDDKSTIYQAEEGGGGWEGGIGKGRVIGI</sequence>
<proteinExistence type="predicted"/>
<reference evidence="1 2" key="1">
    <citation type="submission" date="2014-11" db="EMBL/GenBank/DDBJ databases">
        <title>Genetic blueprint of the zoonotic pathogen Toxocara canis.</title>
        <authorList>
            <person name="Zhu X.-Q."/>
            <person name="Korhonen P.K."/>
            <person name="Cai H."/>
            <person name="Young N.D."/>
            <person name="Nejsum P."/>
            <person name="von Samson-Himmelstjerna G."/>
            <person name="Boag P.R."/>
            <person name="Tan P."/>
            <person name="Li Q."/>
            <person name="Min J."/>
            <person name="Yang Y."/>
            <person name="Wang X."/>
            <person name="Fang X."/>
            <person name="Hall R.S."/>
            <person name="Hofmann A."/>
            <person name="Sternberg P.W."/>
            <person name="Jex A.R."/>
            <person name="Gasser R.B."/>
        </authorList>
    </citation>
    <scope>NUCLEOTIDE SEQUENCE [LARGE SCALE GENOMIC DNA]</scope>
    <source>
        <strain evidence="1">PN_DK_2014</strain>
    </source>
</reference>
<comment type="caution">
    <text evidence="1">The sequence shown here is derived from an EMBL/GenBank/DDBJ whole genome shotgun (WGS) entry which is preliminary data.</text>
</comment>
<dbReference type="Proteomes" id="UP000031036">
    <property type="component" value="Unassembled WGS sequence"/>
</dbReference>
<keyword evidence="2" id="KW-1185">Reference proteome</keyword>
<evidence type="ECO:0000313" key="2">
    <source>
        <dbReference type="Proteomes" id="UP000031036"/>
    </source>
</evidence>
<name>A0A0B2VHJ5_TOXCA</name>
<dbReference type="AlphaFoldDB" id="A0A0B2VHJ5"/>
<protein>
    <submittedName>
        <fullName evidence="1">Uncharacterized protein</fullName>
    </submittedName>
</protein>
<evidence type="ECO:0000313" key="1">
    <source>
        <dbReference type="EMBL" id="KHN81008.1"/>
    </source>
</evidence>